<keyword evidence="7" id="KW-0406">Ion transport</keyword>
<dbReference type="PANTHER" id="PTHR32552:SF81">
    <property type="entry name" value="TONB-DEPENDENT OUTER MEMBRANE RECEPTOR"/>
    <property type="match status" value="1"/>
</dbReference>
<dbReference type="GO" id="GO:0006826">
    <property type="term" value="P:iron ion transport"/>
    <property type="evidence" value="ECO:0007669"/>
    <property type="project" value="UniProtKB-KW"/>
</dbReference>
<keyword evidence="9 11" id="KW-0472">Membrane</keyword>
<dbReference type="PANTHER" id="PTHR32552">
    <property type="entry name" value="FERRICHROME IRON RECEPTOR-RELATED"/>
    <property type="match status" value="1"/>
</dbReference>
<evidence type="ECO:0000256" key="11">
    <source>
        <dbReference type="PROSITE-ProRule" id="PRU01360"/>
    </source>
</evidence>
<dbReference type="AlphaFoldDB" id="A0A3B9IJ56"/>
<evidence type="ECO:0000256" key="9">
    <source>
        <dbReference type="ARBA" id="ARBA00023136"/>
    </source>
</evidence>
<comment type="caution">
    <text evidence="16">The sequence shown here is derived from an EMBL/GenBank/DDBJ whole genome shotgun (WGS) entry which is preliminary data.</text>
</comment>
<sequence>MTTHRRVRTRLLASAVPMLLAGGTTLVTGAARADEDETVTRLAPVMVEARQWTEDVRRTPGTVDLLTPEDQAGPLANGLAGIARHTPNVLIEQSSVQTRVVMRGMTVANTALQDPLGFTVNDVALPHGAVQAPRLPDPGTMEILKGPQGSLYGRNTEAGLIRTGTADPDWQSGAEARAILGFEDGADGWSPAWTISGRVSGAIAPDKAAAALALRAEQARGPGLNLADGADDGASTDRLTVSGGLTLLPDDDTDISLKSVVERADLGKQRLRFLTGPYATPRHVTNYDAASWDDTVTAIQSLRIDHRAGPVDVTAITGWTHYTRDFRMDLDGTPLPTLPTLSSHKDDTVSQELRIASPDDGARLRWLAGLYGYVSRTDLDFRIGTPRVARETSIDQTGIAGFGQAEYGLTQDLRVTLGARVERIDQSGRMRLTRAAGQSSFDADITDTTLLPKISLAWDVAPDTMLHASYARGYLPGGYNYGNATGSDSLTYGAEHSWTAEAGVKTALFAGRVLADLTLFHTTSTDRQILDLEPGGVTTISNAAEARIYGAELALDGRIDEVWGWFATGGLQKAEATSYRTTVNRGGTLVPVDYSGNHLPMAAEATWSVGLRYDEGGPAGGDGWFGLIAANGSGPYYFDGANSLSQDAFALADAALGYRFGTIEVSLQASNIFDRNVYARAVGVPLGQLVEDGTGREVSLQVKASW</sequence>
<evidence type="ECO:0000256" key="13">
    <source>
        <dbReference type="SAM" id="SignalP"/>
    </source>
</evidence>
<feature type="domain" description="TonB-dependent receptor-like beta-barrel" evidence="14">
    <location>
        <begin position="276"/>
        <end position="671"/>
    </location>
</feature>
<protein>
    <submittedName>
        <fullName evidence="16">TonB-dependent receptor</fullName>
    </submittedName>
</protein>
<dbReference type="InterPro" id="IPR036942">
    <property type="entry name" value="Beta-barrel_TonB_sf"/>
</dbReference>
<evidence type="ECO:0000259" key="15">
    <source>
        <dbReference type="Pfam" id="PF07715"/>
    </source>
</evidence>
<evidence type="ECO:0000256" key="5">
    <source>
        <dbReference type="ARBA" id="ARBA00022692"/>
    </source>
</evidence>
<keyword evidence="8 12" id="KW-0798">TonB box</keyword>
<dbReference type="GO" id="GO:0009279">
    <property type="term" value="C:cell outer membrane"/>
    <property type="evidence" value="ECO:0007669"/>
    <property type="project" value="UniProtKB-SubCell"/>
</dbReference>
<organism evidence="16 17">
    <name type="scientific">Tistrella mobilis</name>
    <dbReference type="NCBI Taxonomy" id="171437"/>
    <lineage>
        <taxon>Bacteria</taxon>
        <taxon>Pseudomonadati</taxon>
        <taxon>Pseudomonadota</taxon>
        <taxon>Alphaproteobacteria</taxon>
        <taxon>Geminicoccales</taxon>
        <taxon>Geminicoccaceae</taxon>
        <taxon>Tistrella</taxon>
    </lineage>
</organism>
<proteinExistence type="inferred from homology"/>
<keyword evidence="6" id="KW-0408">Iron</keyword>
<feature type="domain" description="TonB-dependent receptor plug" evidence="15">
    <location>
        <begin position="56"/>
        <end position="159"/>
    </location>
</feature>
<keyword evidence="4" id="KW-0410">Iron transport</keyword>
<comment type="subcellular location">
    <subcellularLocation>
        <location evidence="1 11">Cell outer membrane</location>
        <topology evidence="1 11">Multi-pass membrane protein</topology>
    </subcellularLocation>
</comment>
<evidence type="ECO:0000259" key="14">
    <source>
        <dbReference type="Pfam" id="PF00593"/>
    </source>
</evidence>
<evidence type="ECO:0000256" key="7">
    <source>
        <dbReference type="ARBA" id="ARBA00023065"/>
    </source>
</evidence>
<evidence type="ECO:0000313" key="16">
    <source>
        <dbReference type="EMBL" id="HAE47337.1"/>
    </source>
</evidence>
<gene>
    <name evidence="16" type="ORF">DCK97_07950</name>
</gene>
<name>A0A3B9IJ56_9PROT</name>
<accession>A0A3B9IJ56</accession>
<dbReference type="Pfam" id="PF07715">
    <property type="entry name" value="Plug"/>
    <property type="match status" value="1"/>
</dbReference>
<evidence type="ECO:0000256" key="1">
    <source>
        <dbReference type="ARBA" id="ARBA00004571"/>
    </source>
</evidence>
<evidence type="ECO:0000256" key="10">
    <source>
        <dbReference type="ARBA" id="ARBA00023237"/>
    </source>
</evidence>
<evidence type="ECO:0000256" key="3">
    <source>
        <dbReference type="ARBA" id="ARBA00022452"/>
    </source>
</evidence>
<evidence type="ECO:0000313" key="17">
    <source>
        <dbReference type="Proteomes" id="UP000257706"/>
    </source>
</evidence>
<comment type="similarity">
    <text evidence="11 12">Belongs to the TonB-dependent receptor family.</text>
</comment>
<dbReference type="Proteomes" id="UP000257706">
    <property type="component" value="Unassembled WGS sequence"/>
</dbReference>
<keyword evidence="16" id="KW-0675">Receptor</keyword>
<dbReference type="Pfam" id="PF00593">
    <property type="entry name" value="TonB_dep_Rec_b-barrel"/>
    <property type="match status" value="1"/>
</dbReference>
<evidence type="ECO:0000256" key="12">
    <source>
        <dbReference type="RuleBase" id="RU003357"/>
    </source>
</evidence>
<dbReference type="SUPFAM" id="SSF56935">
    <property type="entry name" value="Porins"/>
    <property type="match status" value="1"/>
</dbReference>
<evidence type="ECO:0000256" key="6">
    <source>
        <dbReference type="ARBA" id="ARBA00023004"/>
    </source>
</evidence>
<dbReference type="InterPro" id="IPR000531">
    <property type="entry name" value="Beta-barrel_TonB"/>
</dbReference>
<dbReference type="InterPro" id="IPR039426">
    <property type="entry name" value="TonB-dep_rcpt-like"/>
</dbReference>
<dbReference type="Gene3D" id="2.40.170.20">
    <property type="entry name" value="TonB-dependent receptor, beta-barrel domain"/>
    <property type="match status" value="1"/>
</dbReference>
<evidence type="ECO:0000256" key="4">
    <source>
        <dbReference type="ARBA" id="ARBA00022496"/>
    </source>
</evidence>
<feature type="chain" id="PRO_5017543276" evidence="13">
    <location>
        <begin position="34"/>
        <end position="706"/>
    </location>
</feature>
<dbReference type="PROSITE" id="PS52016">
    <property type="entry name" value="TONB_DEPENDENT_REC_3"/>
    <property type="match status" value="1"/>
</dbReference>
<keyword evidence="3 11" id="KW-1134">Transmembrane beta strand</keyword>
<evidence type="ECO:0000256" key="8">
    <source>
        <dbReference type="ARBA" id="ARBA00023077"/>
    </source>
</evidence>
<keyword evidence="10 11" id="KW-0998">Cell outer membrane</keyword>
<reference evidence="16 17" key="1">
    <citation type="journal article" date="2018" name="Nat. Biotechnol.">
        <title>A standardized bacterial taxonomy based on genome phylogeny substantially revises the tree of life.</title>
        <authorList>
            <person name="Parks D.H."/>
            <person name="Chuvochina M."/>
            <person name="Waite D.W."/>
            <person name="Rinke C."/>
            <person name="Skarshewski A."/>
            <person name="Chaumeil P.A."/>
            <person name="Hugenholtz P."/>
        </authorList>
    </citation>
    <scope>NUCLEOTIDE SEQUENCE [LARGE SCALE GENOMIC DNA]</scope>
    <source>
        <strain evidence="16">UBA8739</strain>
    </source>
</reference>
<keyword evidence="5 11" id="KW-0812">Transmembrane</keyword>
<dbReference type="InterPro" id="IPR012910">
    <property type="entry name" value="Plug_dom"/>
</dbReference>
<feature type="signal peptide" evidence="13">
    <location>
        <begin position="1"/>
        <end position="33"/>
    </location>
</feature>
<keyword evidence="13" id="KW-0732">Signal</keyword>
<evidence type="ECO:0000256" key="2">
    <source>
        <dbReference type="ARBA" id="ARBA00022448"/>
    </source>
</evidence>
<keyword evidence="2 11" id="KW-0813">Transport</keyword>
<dbReference type="EMBL" id="DMAI01000125">
    <property type="protein sequence ID" value="HAE47337.1"/>
    <property type="molecule type" value="Genomic_DNA"/>
</dbReference>